<dbReference type="EMBL" id="HG001797">
    <property type="protein sequence ID" value="CDF36688.1"/>
    <property type="molecule type" value="Genomic_DNA"/>
</dbReference>
<keyword evidence="4" id="KW-1185">Reference proteome</keyword>
<name>R7QFZ2_CHOCR</name>
<accession>R7QFZ2</accession>
<dbReference type="Proteomes" id="UP000012073">
    <property type="component" value="Unassembled WGS sequence"/>
</dbReference>
<dbReference type="Gramene" id="CDF33456">
    <property type="protein sequence ID" value="CDF33456"/>
    <property type="gene ID" value="CHC_T00002250001"/>
</dbReference>
<dbReference type="EMBL" id="HG001646">
    <property type="protein sequence ID" value="CDF33456.1"/>
    <property type="molecule type" value="Genomic_DNA"/>
</dbReference>
<dbReference type="EMBL" id="HG001653">
    <property type="protein sequence ID" value="CDF33663.1"/>
    <property type="molecule type" value="Genomic_DNA"/>
</dbReference>
<sequence>MACACGNGSKNSTKSIKADCAKYSRDPTRSHRLLLREVRRTKASKVSKSRITGLYQRATVASTSRIRENSRNERTASCPRLSFSALSTKSNFPL</sequence>
<protein>
    <submittedName>
        <fullName evidence="3">Uncharacterized protein</fullName>
    </submittedName>
</protein>
<gene>
    <name evidence="2" type="ORF">CHC_T00002215001</name>
    <name evidence="1" type="ORF">CHC_T00002250001</name>
    <name evidence="3" type="ORF">CHC_T00005070001</name>
</gene>
<dbReference type="RefSeq" id="XP_005713482.1">
    <property type="nucleotide sequence ID" value="XM_005713425.1"/>
</dbReference>
<evidence type="ECO:0000313" key="2">
    <source>
        <dbReference type="EMBL" id="CDF33663.1"/>
    </source>
</evidence>
<dbReference type="Gramene" id="CDF33663">
    <property type="protein sequence ID" value="CDF33663"/>
    <property type="gene ID" value="CHC_T00002215001"/>
</dbReference>
<evidence type="ECO:0000313" key="3">
    <source>
        <dbReference type="EMBL" id="CDF36688.1"/>
    </source>
</evidence>
<dbReference type="GeneID" id="17324240"/>
<dbReference type="RefSeq" id="XP_005716507.1">
    <property type="nucleotide sequence ID" value="XM_005716450.1"/>
</dbReference>
<reference evidence="4" key="1">
    <citation type="journal article" date="2013" name="Proc. Natl. Acad. Sci. U.S.A.">
        <title>Genome structure and metabolic features in the red seaweed Chondrus crispus shed light on evolution of the Archaeplastida.</title>
        <authorList>
            <person name="Collen J."/>
            <person name="Porcel B."/>
            <person name="Carre W."/>
            <person name="Ball S.G."/>
            <person name="Chaparro C."/>
            <person name="Tonon T."/>
            <person name="Barbeyron T."/>
            <person name="Michel G."/>
            <person name="Noel B."/>
            <person name="Valentin K."/>
            <person name="Elias M."/>
            <person name="Artiguenave F."/>
            <person name="Arun A."/>
            <person name="Aury J.M."/>
            <person name="Barbosa-Neto J.F."/>
            <person name="Bothwell J.H."/>
            <person name="Bouget F.Y."/>
            <person name="Brillet L."/>
            <person name="Cabello-Hurtado F."/>
            <person name="Capella-Gutierrez S."/>
            <person name="Charrier B."/>
            <person name="Cladiere L."/>
            <person name="Cock J.M."/>
            <person name="Coelho S.M."/>
            <person name="Colleoni C."/>
            <person name="Czjzek M."/>
            <person name="Da Silva C."/>
            <person name="Delage L."/>
            <person name="Denoeud F."/>
            <person name="Deschamps P."/>
            <person name="Dittami S.M."/>
            <person name="Gabaldon T."/>
            <person name="Gachon C.M."/>
            <person name="Groisillier A."/>
            <person name="Herve C."/>
            <person name="Jabbari K."/>
            <person name="Katinka M."/>
            <person name="Kloareg B."/>
            <person name="Kowalczyk N."/>
            <person name="Labadie K."/>
            <person name="Leblanc C."/>
            <person name="Lopez P.J."/>
            <person name="McLachlan D.H."/>
            <person name="Meslet-Cladiere L."/>
            <person name="Moustafa A."/>
            <person name="Nehr Z."/>
            <person name="Nyvall Collen P."/>
            <person name="Panaud O."/>
            <person name="Partensky F."/>
            <person name="Poulain J."/>
            <person name="Rensing S.A."/>
            <person name="Rousvoal S."/>
            <person name="Samson G."/>
            <person name="Symeonidi A."/>
            <person name="Weissenbach J."/>
            <person name="Zambounis A."/>
            <person name="Wincker P."/>
            <person name="Boyen C."/>
        </authorList>
    </citation>
    <scope>NUCLEOTIDE SEQUENCE [LARGE SCALE GENOMIC DNA]</scope>
    <source>
        <strain evidence="4">cv. Stackhouse</strain>
    </source>
</reference>
<dbReference type="AlphaFoldDB" id="R7QFZ2"/>
<evidence type="ECO:0000313" key="1">
    <source>
        <dbReference type="EMBL" id="CDF33456.1"/>
    </source>
</evidence>
<proteinExistence type="predicted"/>
<dbReference type="GeneID" id="17320974"/>
<dbReference type="KEGG" id="ccp:CHC_T00002250001"/>
<dbReference type="Gramene" id="CDF36688">
    <property type="protein sequence ID" value="CDF36688"/>
    <property type="gene ID" value="CHC_T00005070001"/>
</dbReference>
<reference evidence="3" key="3">
    <citation type="submission" date="2013-05" db="EMBL/GenBank/DDBJ databases">
        <authorList>
            <person name="Genoscope - CEA"/>
        </authorList>
    </citation>
    <scope>NUCLEOTIDE SEQUENCE</scope>
    <source>
        <strain evidence="3">Stackhouse</strain>
    </source>
</reference>
<reference evidence="3" key="2">
    <citation type="journal article" date="2013" name="Proc. Natl. Acad. Sci. U.S.A.">
        <title>Genome structure and metabolic features in the red seaweed Chondrus crispus shed light on evolution of the Archaeplastida.</title>
        <authorList>
            <person name="Collen J."/>
            <person name="Porcel B."/>
            <person name="Carre W."/>
            <person name="Ball S.G."/>
            <person name="Chaparro C."/>
            <person name="Tonon T."/>
            <person name="Barbeyron T."/>
            <person name="Michel G."/>
            <person name="Noel B."/>
            <person name="Valentin K."/>
            <person name="Elias M."/>
            <person name="Artiguenave F."/>
            <person name="Arun A."/>
            <person name="Aury J.M."/>
            <person name="Barbosa-Neto J.F."/>
            <person name="Bothwell J.H."/>
            <person name="Bouget F.Y."/>
            <person name="Brillet L."/>
            <person name="Cabello-Hurtado F."/>
            <person name="Capella-Gutierrez S."/>
            <person name="Charrier B."/>
            <person name="Cladiere L."/>
            <person name="Cock J.M."/>
            <person name="Coelho S.M."/>
            <person name="Colleoni C."/>
            <person name="Czjzek M."/>
            <person name="Da Silva C."/>
            <person name="Delage L."/>
            <person name="Denoeud F."/>
            <person name="Deschamps P."/>
            <person name="Dittami S.M."/>
            <person name="Gabalden T."/>
            <person name="Gachon C.M."/>
            <person name="Groisillier A."/>
            <person name="Herve C."/>
            <person name="Jabbari K."/>
            <person name="Katinka M."/>
            <person name="Kloareg B."/>
            <person name="Kowalczyk N."/>
            <person name="Labadie K."/>
            <person name="Leblanc C."/>
            <person name="Lopez P.J."/>
            <person name="McLachlan D.H."/>
            <person name="Meslet-Cladiere L."/>
            <person name="Moustafa A."/>
            <person name="Nehr Z."/>
            <person name="Nyvall Collen P."/>
            <person name="Panaud O."/>
            <person name="Partensky F."/>
            <person name="Poulain J."/>
            <person name="Rensing S.A."/>
            <person name="Rousvoal S."/>
            <person name="Samson G."/>
            <person name="Symeonidi A."/>
            <person name="Weissenbach J."/>
            <person name="Zambounis A."/>
            <person name="Wincker P."/>
            <person name="Boyen C."/>
        </authorList>
    </citation>
    <scope>NUCLEOTIDE SEQUENCE [LARGE SCALE GENOMIC DNA]</scope>
    <source>
        <strain evidence="3">Stackhouse</strain>
    </source>
</reference>
<evidence type="ECO:0000313" key="4">
    <source>
        <dbReference type="Proteomes" id="UP000012073"/>
    </source>
</evidence>
<dbReference type="KEGG" id="ccp:CHC_T00005070001"/>
<dbReference type="GeneID" id="17321199"/>
<dbReference type="KEGG" id="ccp:CHC_T00002215001"/>
<dbReference type="RefSeq" id="XP_005713259.1">
    <property type="nucleotide sequence ID" value="XM_005713202.1"/>
</dbReference>
<organism evidence="3 4">
    <name type="scientific">Chondrus crispus</name>
    <name type="common">Carrageen Irish moss</name>
    <name type="synonym">Polymorpha crispa</name>
    <dbReference type="NCBI Taxonomy" id="2769"/>
    <lineage>
        <taxon>Eukaryota</taxon>
        <taxon>Rhodophyta</taxon>
        <taxon>Florideophyceae</taxon>
        <taxon>Rhodymeniophycidae</taxon>
        <taxon>Gigartinales</taxon>
        <taxon>Gigartinaceae</taxon>
        <taxon>Chondrus</taxon>
    </lineage>
</organism>